<reference evidence="3" key="1">
    <citation type="submission" date="2022-06" db="EMBL/GenBank/DDBJ databases">
        <title>Complete genome sequence and characterization of Cupriavidus gilardii QJ1 isolated from contaminating cells.</title>
        <authorList>
            <person name="Qi J."/>
        </authorList>
    </citation>
    <scope>NUCLEOTIDE SEQUENCE</scope>
    <source>
        <strain evidence="3">QJ1</strain>
    </source>
</reference>
<dbReference type="InterPro" id="IPR036869">
    <property type="entry name" value="J_dom_sf"/>
</dbReference>
<evidence type="ECO:0000256" key="1">
    <source>
        <dbReference type="SAM" id="MobiDB-lite"/>
    </source>
</evidence>
<organism evidence="3 4">
    <name type="scientific">Cupriavidus gilardii</name>
    <dbReference type="NCBI Taxonomy" id="82541"/>
    <lineage>
        <taxon>Bacteria</taxon>
        <taxon>Pseudomonadati</taxon>
        <taxon>Pseudomonadota</taxon>
        <taxon>Betaproteobacteria</taxon>
        <taxon>Burkholderiales</taxon>
        <taxon>Burkholderiaceae</taxon>
        <taxon>Cupriavidus</taxon>
    </lineage>
</organism>
<evidence type="ECO:0000259" key="2">
    <source>
        <dbReference type="PROSITE" id="PS50076"/>
    </source>
</evidence>
<dbReference type="Proteomes" id="UP001056648">
    <property type="component" value="Chromosome 2"/>
</dbReference>
<protein>
    <recommendedName>
        <fullName evidence="2">J domain-containing protein</fullName>
    </recommendedName>
</protein>
<dbReference type="SUPFAM" id="SSF46565">
    <property type="entry name" value="Chaperone J-domain"/>
    <property type="match status" value="1"/>
</dbReference>
<dbReference type="Gene3D" id="1.10.287.110">
    <property type="entry name" value="DnaJ domain"/>
    <property type="match status" value="1"/>
</dbReference>
<feature type="region of interest" description="Disordered" evidence="1">
    <location>
        <begin position="87"/>
        <end position="173"/>
    </location>
</feature>
<feature type="compositionally biased region" description="Basic and acidic residues" evidence="1">
    <location>
        <begin position="88"/>
        <end position="112"/>
    </location>
</feature>
<dbReference type="CDD" id="cd06257">
    <property type="entry name" value="DnaJ"/>
    <property type="match status" value="1"/>
</dbReference>
<accession>A0ABY4VNP0</accession>
<keyword evidence="4" id="KW-1185">Reference proteome</keyword>
<sequence length="238" mass="25806">MSPIAIHAQRPFDMPSVLPQAKSPDRRYAMSPQDAVNVLLMNLLIANLTANAFAPRAAAPIQINAVVLVDNAGKLSAAIVVLWPARNPEPEPKQRDDRQSERARQQRHRPEPSHSTSQPHRPEPSHSTSQPQRPEPSHSAPPPQRPEPSYSAPPPQRPTTPVNPYAPDGWSYDRLPHEILGLNAGETDVAKIGKAFRAASLKAHPDKGGTQEAMQAVSAARDFMQAQAEQATAGSAAR</sequence>
<evidence type="ECO:0000313" key="4">
    <source>
        <dbReference type="Proteomes" id="UP001056648"/>
    </source>
</evidence>
<feature type="domain" description="J" evidence="2">
    <location>
        <begin position="175"/>
        <end position="238"/>
    </location>
</feature>
<feature type="compositionally biased region" description="Pro residues" evidence="1">
    <location>
        <begin position="139"/>
        <end position="158"/>
    </location>
</feature>
<dbReference type="PROSITE" id="PS50076">
    <property type="entry name" value="DNAJ_2"/>
    <property type="match status" value="1"/>
</dbReference>
<feature type="compositionally biased region" description="Polar residues" evidence="1">
    <location>
        <begin position="113"/>
        <end position="132"/>
    </location>
</feature>
<dbReference type="RefSeq" id="WP_252252502.1">
    <property type="nucleotide sequence ID" value="NZ_CP098736.1"/>
</dbReference>
<gene>
    <name evidence="3" type="ORF">NDR89_18540</name>
</gene>
<evidence type="ECO:0000313" key="3">
    <source>
        <dbReference type="EMBL" id="USE78656.1"/>
    </source>
</evidence>
<proteinExistence type="predicted"/>
<dbReference type="EMBL" id="CP098736">
    <property type="protein sequence ID" value="USE78656.1"/>
    <property type="molecule type" value="Genomic_DNA"/>
</dbReference>
<name>A0ABY4VNP0_9BURK</name>
<dbReference type="InterPro" id="IPR001623">
    <property type="entry name" value="DnaJ_domain"/>
</dbReference>
<dbReference type="SMART" id="SM00271">
    <property type="entry name" value="DnaJ"/>
    <property type="match status" value="1"/>
</dbReference>